<feature type="compositionally biased region" description="Basic and acidic residues" evidence="1">
    <location>
        <begin position="49"/>
        <end position="64"/>
    </location>
</feature>
<dbReference type="Proteomes" id="UP000005277">
    <property type="component" value="Unassembled WGS sequence"/>
</dbReference>
<evidence type="ECO:0000256" key="2">
    <source>
        <dbReference type="SAM" id="SignalP"/>
    </source>
</evidence>
<feature type="chain" id="PRO_5003248722" evidence="2">
    <location>
        <begin position="28"/>
        <end position="64"/>
    </location>
</feature>
<feature type="signal peptide" evidence="2">
    <location>
        <begin position="1"/>
        <end position="27"/>
    </location>
</feature>
<sequence length="64" mass="7261">MNNKRIIKATLIAAMSISFLFNEPSFASSEEEKPLEANNQGLFEENEATVEKKEEAKKEEAKKE</sequence>
<protein>
    <submittedName>
        <fullName evidence="3">Uncharacterized protein</fullName>
    </submittedName>
</protein>
<evidence type="ECO:0000256" key="1">
    <source>
        <dbReference type="SAM" id="MobiDB-lite"/>
    </source>
</evidence>
<name>F0H2U5_9FIRM</name>
<comment type="caution">
    <text evidence="3">The sequence shown here is derived from an EMBL/GenBank/DDBJ whole genome shotgun (WGS) entry which is preliminary data.</text>
</comment>
<feature type="non-terminal residue" evidence="3">
    <location>
        <position position="64"/>
    </location>
</feature>
<reference evidence="3 4" key="1">
    <citation type="submission" date="2011-01" db="EMBL/GenBank/DDBJ databases">
        <authorList>
            <person name="Durkin A.S."/>
            <person name="Madupu R."/>
            <person name="Torralba M."/>
            <person name="Gillis M."/>
            <person name="Methe B."/>
            <person name="Sutton G."/>
            <person name="Nelson K.E."/>
        </authorList>
    </citation>
    <scope>NUCLEOTIDE SEQUENCE [LARGE SCALE GENOMIC DNA]</scope>
    <source>
        <strain evidence="3 4">ACS-025-V-Sch4</strain>
    </source>
</reference>
<organism evidence="3 4">
    <name type="scientific">Anaerococcus hydrogenalis ACS-025-V-Sch4</name>
    <dbReference type="NCBI Taxonomy" id="879306"/>
    <lineage>
        <taxon>Bacteria</taxon>
        <taxon>Bacillati</taxon>
        <taxon>Bacillota</taxon>
        <taxon>Tissierellia</taxon>
        <taxon>Tissierellales</taxon>
        <taxon>Peptoniphilaceae</taxon>
        <taxon>Anaerococcus</taxon>
    </lineage>
</organism>
<gene>
    <name evidence="3" type="ORF">HMPREF9246_1985</name>
</gene>
<dbReference type="RefSeq" id="WP_004818482.1">
    <property type="nucleotide sequence ID" value="NZ_AEXN01000042.1"/>
</dbReference>
<proteinExistence type="predicted"/>
<keyword evidence="2" id="KW-0732">Signal</keyword>
<dbReference type="EMBL" id="AEXN01000042">
    <property type="protein sequence ID" value="EGC83203.1"/>
    <property type="molecule type" value="Genomic_DNA"/>
</dbReference>
<accession>F0H2U5</accession>
<evidence type="ECO:0000313" key="3">
    <source>
        <dbReference type="EMBL" id="EGC83203.1"/>
    </source>
</evidence>
<feature type="region of interest" description="Disordered" evidence="1">
    <location>
        <begin position="28"/>
        <end position="64"/>
    </location>
</feature>
<evidence type="ECO:0000313" key="4">
    <source>
        <dbReference type="Proteomes" id="UP000005277"/>
    </source>
</evidence>
<keyword evidence="4" id="KW-1185">Reference proteome</keyword>
<dbReference type="AlphaFoldDB" id="F0H2U5"/>